<dbReference type="PANTHER" id="PTHR14296">
    <property type="entry name" value="REMODELING AND SPACING FACTOR 1"/>
    <property type="match status" value="1"/>
</dbReference>
<evidence type="ECO:0000256" key="2">
    <source>
        <dbReference type="SAM" id="MobiDB-lite"/>
    </source>
</evidence>
<feature type="coiled-coil region" evidence="1">
    <location>
        <begin position="339"/>
        <end position="384"/>
    </location>
</feature>
<evidence type="ECO:0000313" key="3">
    <source>
        <dbReference type="EMBL" id="KAG2197349.1"/>
    </source>
</evidence>
<evidence type="ECO:0000313" key="4">
    <source>
        <dbReference type="Proteomes" id="UP000650833"/>
    </source>
</evidence>
<comment type="caution">
    <text evidence="3">The sequence shown here is derived from an EMBL/GenBank/DDBJ whole genome shotgun (WGS) entry which is preliminary data.</text>
</comment>
<evidence type="ECO:0000256" key="1">
    <source>
        <dbReference type="SAM" id="Coils"/>
    </source>
</evidence>
<dbReference type="OrthoDB" id="303107at2759"/>
<dbReference type="AlphaFoldDB" id="A0A8H7V0R8"/>
<sequence>MPSRNSNIGKSKRVKHKVARVIITPEKVPKKKLEVNVNENSLPEDILHASWEFISAFQFFNTFKAYFHLSKSISIEQLENALLANKDDIQQQNDEVGDDALMHLKRESSVLSQQSNQSGTPQLMRNYLANFMIHILSPLLTQRQKNAISNDNYEDYIAEVFPEYTNFSEMSILDKIKVLKSIELAHVEIAHPDLLALQSDKSSGALRISPLGNDYAGWVYWYFGDNRLYREIPLPTGKKGASIADTLEFTFELVCSTIDGWKDTLKKFQPSKRLANKELASAINTLGSEVIANLEAKEEARLRQEAKIEKAKKMELIPKKRSRRLEAKFDEQAKRQKVLDEAREQAGMEELERKRQEKEAKLIADQERKEIQAEETRLRKEIHNYLTDLVVQGQENEADMKNLRTPLGSKLPQEGRLEKMQGWIKLLKGAVSIELTEQGTIQFVGESLDTALDSILFKNTMRIYLMTLLRYKLDSASVVYKKIEDMHKKLVLNRYDNIDSFSQDLNTAIESITENVIRHDAIHLFTAIFSLAPPSMSKQELDNTISNDLYDPSLIPDAVSDTNTTTPAITTNIATTPTPAQILPEKAIKTTTAGLQTLDITYSSTSNDDITTLTTITTTATPSRISPENPVEVITDLQTIDPTTALDITNTTTAAAPLLKTSAEIPVETNTDLQVQNPSTVSEVSSLTEDETSNV</sequence>
<accession>A0A8H7V0R8</accession>
<feature type="region of interest" description="Disordered" evidence="2">
    <location>
        <begin position="669"/>
        <end position="695"/>
    </location>
</feature>
<dbReference type="GO" id="GO:0006355">
    <property type="term" value="P:regulation of DNA-templated transcription"/>
    <property type="evidence" value="ECO:0007669"/>
    <property type="project" value="InterPro"/>
</dbReference>
<proteinExistence type="predicted"/>
<keyword evidence="1" id="KW-0175">Coiled coil</keyword>
<reference evidence="3" key="1">
    <citation type="submission" date="2020-12" db="EMBL/GenBank/DDBJ databases">
        <title>Metabolic potential, ecology and presence of endohyphal bacteria is reflected in genomic diversity of Mucoromycotina.</title>
        <authorList>
            <person name="Muszewska A."/>
            <person name="Okrasinska A."/>
            <person name="Steczkiewicz K."/>
            <person name="Drgas O."/>
            <person name="Orlowska M."/>
            <person name="Perlinska-Lenart U."/>
            <person name="Aleksandrzak-Piekarczyk T."/>
            <person name="Szatraj K."/>
            <person name="Zielenkiewicz U."/>
            <person name="Pilsyk S."/>
            <person name="Malc E."/>
            <person name="Mieczkowski P."/>
            <person name="Kruszewska J.S."/>
            <person name="Biernat P."/>
            <person name="Pawlowska J."/>
        </authorList>
    </citation>
    <scope>NUCLEOTIDE SEQUENCE</scope>
    <source>
        <strain evidence="3">CBS 226.32</strain>
    </source>
</reference>
<dbReference type="GO" id="GO:0031213">
    <property type="term" value="C:RSF complex"/>
    <property type="evidence" value="ECO:0007669"/>
    <property type="project" value="InterPro"/>
</dbReference>
<feature type="compositionally biased region" description="Polar residues" evidence="2">
    <location>
        <begin position="669"/>
        <end position="687"/>
    </location>
</feature>
<dbReference type="EMBL" id="JAEPRC010000433">
    <property type="protein sequence ID" value="KAG2197349.1"/>
    <property type="molecule type" value="Genomic_DNA"/>
</dbReference>
<protein>
    <submittedName>
        <fullName evidence="3">Uncharacterized protein</fullName>
    </submittedName>
</protein>
<dbReference type="PANTHER" id="PTHR14296:SF3">
    <property type="entry name" value="DIKAR, ISOFORM F"/>
    <property type="match status" value="1"/>
</dbReference>
<gene>
    <name evidence="3" type="ORF">INT46_001256</name>
</gene>
<dbReference type="InterPro" id="IPR028938">
    <property type="entry name" value="Rsf1-like"/>
</dbReference>
<dbReference type="Proteomes" id="UP000650833">
    <property type="component" value="Unassembled WGS sequence"/>
</dbReference>
<keyword evidence="4" id="KW-1185">Reference proteome</keyword>
<organism evidence="3 4">
    <name type="scientific">Mucor plumbeus</name>
    <dbReference type="NCBI Taxonomy" id="97098"/>
    <lineage>
        <taxon>Eukaryota</taxon>
        <taxon>Fungi</taxon>
        <taxon>Fungi incertae sedis</taxon>
        <taxon>Mucoromycota</taxon>
        <taxon>Mucoromycotina</taxon>
        <taxon>Mucoromycetes</taxon>
        <taxon>Mucorales</taxon>
        <taxon>Mucorineae</taxon>
        <taxon>Mucoraceae</taxon>
        <taxon>Mucor</taxon>
    </lineage>
</organism>
<name>A0A8H7V0R8_9FUNG</name>